<reference evidence="2" key="1">
    <citation type="submission" date="2022-10" db="EMBL/GenBank/DDBJ databases">
        <title>The WGS of Solirubrobacter sp. CPCC 204708.</title>
        <authorList>
            <person name="Jiang Z."/>
        </authorList>
    </citation>
    <scope>NUCLEOTIDE SEQUENCE</scope>
    <source>
        <strain evidence="2">CPCC 204708</strain>
    </source>
</reference>
<evidence type="ECO:0000259" key="1">
    <source>
        <dbReference type="PROSITE" id="PS50983"/>
    </source>
</evidence>
<dbReference type="SUPFAM" id="SSF53807">
    <property type="entry name" value="Helical backbone' metal receptor"/>
    <property type="match status" value="1"/>
</dbReference>
<dbReference type="RefSeq" id="WP_202956020.1">
    <property type="nucleotide sequence ID" value="NZ_JAPCID010000033.1"/>
</dbReference>
<dbReference type="Pfam" id="PF01497">
    <property type="entry name" value="Peripla_BP_2"/>
    <property type="match status" value="1"/>
</dbReference>
<name>A0ABT4RNB8_9ACTN</name>
<protein>
    <submittedName>
        <fullName evidence="2">ABC transporter substrate-binding protein</fullName>
    </submittedName>
</protein>
<evidence type="ECO:0000313" key="3">
    <source>
        <dbReference type="Proteomes" id="UP001147700"/>
    </source>
</evidence>
<comment type="caution">
    <text evidence="2">The sequence shown here is derived from an EMBL/GenBank/DDBJ whole genome shotgun (WGS) entry which is preliminary data.</text>
</comment>
<dbReference type="EMBL" id="JAPCID010000033">
    <property type="protein sequence ID" value="MDA0140063.1"/>
    <property type="molecule type" value="Genomic_DNA"/>
</dbReference>
<dbReference type="InterPro" id="IPR051030">
    <property type="entry name" value="Vitamin_B12-ABC_binding"/>
</dbReference>
<gene>
    <name evidence="2" type="ORF">OJ962_21345</name>
</gene>
<feature type="domain" description="Fe/B12 periplasmic-binding" evidence="1">
    <location>
        <begin position="2"/>
        <end position="283"/>
    </location>
</feature>
<dbReference type="PANTHER" id="PTHR42860">
    <property type="entry name" value="VITAMIN B12-BINDING PROTEIN"/>
    <property type="match status" value="1"/>
</dbReference>
<organism evidence="2 3">
    <name type="scientific">Solirubrobacter deserti</name>
    <dbReference type="NCBI Taxonomy" id="2282478"/>
    <lineage>
        <taxon>Bacteria</taxon>
        <taxon>Bacillati</taxon>
        <taxon>Actinomycetota</taxon>
        <taxon>Thermoleophilia</taxon>
        <taxon>Solirubrobacterales</taxon>
        <taxon>Solirubrobacteraceae</taxon>
        <taxon>Solirubrobacter</taxon>
    </lineage>
</organism>
<dbReference type="PANTHER" id="PTHR42860:SF1">
    <property type="entry name" value="VITAMIN B12-BINDING PROTEIN"/>
    <property type="match status" value="1"/>
</dbReference>
<accession>A0ABT4RNB8</accession>
<sequence length="295" mass="31715">MRIVSLVPSATETLFALGLGEEVTAVTHECDHPADALNLPKVTRDVIGQGLSPAEIDRAVRELTEQGRSIYELDEPTLTRLKPDLIVTQALCSVCAVSVDDVRAIAARMDPVPEIVSLDPHTLGEVLGDVRTLAQATDRKDAGVDLVNDAAARIDRVKLAVRGAEPIRVAMLEWLDPVFVGGHWVPQLIEYAGGVDLLGLPGEPSEQRTWEEVAAAAPQVVVVAPCGYDVERGVQEARQYRAQLDALGADRIVVADASAWFSRPGPRLVDGLEWLGHALHPDRVPPPLGGVRALD</sequence>
<dbReference type="InterPro" id="IPR002491">
    <property type="entry name" value="ABC_transptr_periplasmic_BD"/>
</dbReference>
<evidence type="ECO:0000313" key="2">
    <source>
        <dbReference type="EMBL" id="MDA0140063.1"/>
    </source>
</evidence>
<keyword evidence="3" id="KW-1185">Reference proteome</keyword>
<proteinExistence type="predicted"/>
<dbReference type="PROSITE" id="PS50983">
    <property type="entry name" value="FE_B12_PBP"/>
    <property type="match status" value="1"/>
</dbReference>
<dbReference type="Proteomes" id="UP001147700">
    <property type="component" value="Unassembled WGS sequence"/>
</dbReference>
<dbReference type="Gene3D" id="3.40.50.1980">
    <property type="entry name" value="Nitrogenase molybdenum iron protein domain"/>
    <property type="match status" value="2"/>
</dbReference>